<comment type="caution">
    <text evidence="1">The sequence shown here is derived from an EMBL/GenBank/DDBJ whole genome shotgun (WGS) entry which is preliminary data.</text>
</comment>
<organism evidence="1 2">
    <name type="scientific">Smallanthus sonchifolius</name>
    <dbReference type="NCBI Taxonomy" id="185202"/>
    <lineage>
        <taxon>Eukaryota</taxon>
        <taxon>Viridiplantae</taxon>
        <taxon>Streptophyta</taxon>
        <taxon>Embryophyta</taxon>
        <taxon>Tracheophyta</taxon>
        <taxon>Spermatophyta</taxon>
        <taxon>Magnoliopsida</taxon>
        <taxon>eudicotyledons</taxon>
        <taxon>Gunneridae</taxon>
        <taxon>Pentapetalae</taxon>
        <taxon>asterids</taxon>
        <taxon>campanulids</taxon>
        <taxon>Asterales</taxon>
        <taxon>Asteraceae</taxon>
        <taxon>Asteroideae</taxon>
        <taxon>Heliantheae alliance</taxon>
        <taxon>Millerieae</taxon>
        <taxon>Smallanthus</taxon>
    </lineage>
</organism>
<protein>
    <submittedName>
        <fullName evidence="1">Uncharacterized protein</fullName>
    </submittedName>
</protein>
<dbReference type="EMBL" id="CM042040">
    <property type="protein sequence ID" value="KAI3717327.1"/>
    <property type="molecule type" value="Genomic_DNA"/>
</dbReference>
<name>A0ACB9B5G7_9ASTR</name>
<gene>
    <name evidence="1" type="ORF">L1987_68888</name>
</gene>
<evidence type="ECO:0000313" key="2">
    <source>
        <dbReference type="Proteomes" id="UP001056120"/>
    </source>
</evidence>
<evidence type="ECO:0000313" key="1">
    <source>
        <dbReference type="EMBL" id="KAI3717327.1"/>
    </source>
</evidence>
<dbReference type="Proteomes" id="UP001056120">
    <property type="component" value="Linkage Group LG23"/>
</dbReference>
<reference evidence="1 2" key="2">
    <citation type="journal article" date="2022" name="Mol. Ecol. Resour.">
        <title>The genomes of chicory, endive, great burdock and yacon provide insights into Asteraceae paleo-polyploidization history and plant inulin production.</title>
        <authorList>
            <person name="Fan W."/>
            <person name="Wang S."/>
            <person name="Wang H."/>
            <person name="Wang A."/>
            <person name="Jiang F."/>
            <person name="Liu H."/>
            <person name="Zhao H."/>
            <person name="Xu D."/>
            <person name="Zhang Y."/>
        </authorList>
    </citation>
    <scope>NUCLEOTIDE SEQUENCE [LARGE SCALE GENOMIC DNA]</scope>
    <source>
        <strain evidence="2">cv. Yunnan</strain>
        <tissue evidence="1">Leaves</tissue>
    </source>
</reference>
<keyword evidence="2" id="KW-1185">Reference proteome</keyword>
<reference evidence="2" key="1">
    <citation type="journal article" date="2022" name="Mol. Ecol. Resour.">
        <title>The genomes of chicory, endive, great burdock and yacon provide insights into Asteraceae palaeo-polyploidization history and plant inulin production.</title>
        <authorList>
            <person name="Fan W."/>
            <person name="Wang S."/>
            <person name="Wang H."/>
            <person name="Wang A."/>
            <person name="Jiang F."/>
            <person name="Liu H."/>
            <person name="Zhao H."/>
            <person name="Xu D."/>
            <person name="Zhang Y."/>
        </authorList>
    </citation>
    <scope>NUCLEOTIDE SEQUENCE [LARGE SCALE GENOMIC DNA]</scope>
    <source>
        <strain evidence="2">cv. Yunnan</strain>
    </source>
</reference>
<proteinExistence type="predicted"/>
<sequence length="106" mass="12528">MKKIPRIQTKNRSRIEIEEEDKHDEDSVRREWRDVLRLRLCEVASRAASRHSRILDWAKMLIGLEDQSIEFRFQVPRNDDDAYIGIPGDYVDEAGYKTLLQTLVGR</sequence>
<accession>A0ACB9B5G7</accession>